<organism evidence="2 3">
    <name type="scientific">Pristionchus fissidentatus</name>
    <dbReference type="NCBI Taxonomy" id="1538716"/>
    <lineage>
        <taxon>Eukaryota</taxon>
        <taxon>Metazoa</taxon>
        <taxon>Ecdysozoa</taxon>
        <taxon>Nematoda</taxon>
        <taxon>Chromadorea</taxon>
        <taxon>Rhabditida</taxon>
        <taxon>Rhabditina</taxon>
        <taxon>Diplogasteromorpha</taxon>
        <taxon>Diplogasteroidea</taxon>
        <taxon>Neodiplogasteridae</taxon>
        <taxon>Pristionchus</taxon>
    </lineage>
</organism>
<name>A0AAV5V3M5_9BILA</name>
<evidence type="ECO:0000313" key="3">
    <source>
        <dbReference type="Proteomes" id="UP001432322"/>
    </source>
</evidence>
<keyword evidence="1" id="KW-0472">Membrane</keyword>
<feature type="transmembrane region" description="Helical" evidence="1">
    <location>
        <begin position="6"/>
        <end position="22"/>
    </location>
</feature>
<comment type="caution">
    <text evidence="2">The sequence shown here is derived from an EMBL/GenBank/DDBJ whole genome shotgun (WGS) entry which is preliminary data.</text>
</comment>
<keyword evidence="1" id="KW-0812">Transmembrane</keyword>
<evidence type="ECO:0000313" key="2">
    <source>
        <dbReference type="EMBL" id="GMT14044.1"/>
    </source>
</evidence>
<proteinExistence type="predicted"/>
<keyword evidence="3" id="KW-1185">Reference proteome</keyword>
<protein>
    <submittedName>
        <fullName evidence="2">Uncharacterized protein</fullName>
    </submittedName>
</protein>
<accession>A0AAV5V3M5</accession>
<keyword evidence="1" id="KW-1133">Transmembrane helix</keyword>
<dbReference type="AlphaFoldDB" id="A0AAV5V3M5"/>
<dbReference type="Proteomes" id="UP001432322">
    <property type="component" value="Unassembled WGS sequence"/>
</dbReference>
<sequence>FYYGLYSAIAYTIGFALVYYCARDSICHLNIRNEVEDIEKIISEEEQILYTENPKDGRNYHTAVAKKIFEDL</sequence>
<feature type="non-terminal residue" evidence="2">
    <location>
        <position position="1"/>
    </location>
</feature>
<evidence type="ECO:0000256" key="1">
    <source>
        <dbReference type="SAM" id="Phobius"/>
    </source>
</evidence>
<reference evidence="2" key="1">
    <citation type="submission" date="2023-10" db="EMBL/GenBank/DDBJ databases">
        <title>Genome assembly of Pristionchus species.</title>
        <authorList>
            <person name="Yoshida K."/>
            <person name="Sommer R.J."/>
        </authorList>
    </citation>
    <scope>NUCLEOTIDE SEQUENCE</scope>
    <source>
        <strain evidence="2">RS5133</strain>
    </source>
</reference>
<gene>
    <name evidence="2" type="ORF">PFISCL1PPCAC_5342</name>
</gene>
<feature type="non-terminal residue" evidence="2">
    <location>
        <position position="72"/>
    </location>
</feature>
<dbReference type="EMBL" id="BTSY01000002">
    <property type="protein sequence ID" value="GMT14044.1"/>
    <property type="molecule type" value="Genomic_DNA"/>
</dbReference>